<dbReference type="GeneID" id="79302904"/>
<evidence type="ECO:0000313" key="2">
    <source>
        <dbReference type="Proteomes" id="UP001596407"/>
    </source>
</evidence>
<sequence>MARNTTQRKMAEYLEAHPRMMGALFTICLLLMQAGNVAANGASTNAGP</sequence>
<dbReference type="Proteomes" id="UP001596407">
    <property type="component" value="Unassembled WGS sequence"/>
</dbReference>
<proteinExistence type="predicted"/>
<name>A0ABD5WIQ3_9EURY</name>
<dbReference type="AlphaFoldDB" id="A0ABD5WIQ3"/>
<gene>
    <name evidence="1" type="ORF">ACFQJ6_10355</name>
</gene>
<accession>A0ABD5WIQ3</accession>
<protein>
    <submittedName>
        <fullName evidence="1">Uncharacterized protein</fullName>
    </submittedName>
</protein>
<dbReference type="InterPro" id="IPR055926">
    <property type="entry name" value="DUF7503"/>
</dbReference>
<keyword evidence="2" id="KW-1185">Reference proteome</keyword>
<reference evidence="1 2" key="1">
    <citation type="journal article" date="2019" name="Int. J. Syst. Evol. Microbiol.">
        <title>The Global Catalogue of Microorganisms (GCM) 10K type strain sequencing project: providing services to taxonomists for standard genome sequencing and annotation.</title>
        <authorList>
            <consortium name="The Broad Institute Genomics Platform"/>
            <consortium name="The Broad Institute Genome Sequencing Center for Infectious Disease"/>
            <person name="Wu L."/>
            <person name="Ma J."/>
        </authorList>
    </citation>
    <scope>NUCLEOTIDE SEQUENCE [LARGE SCALE GENOMIC DNA]</scope>
    <source>
        <strain evidence="1 2">DT72</strain>
    </source>
</reference>
<dbReference type="RefSeq" id="WP_276281687.1">
    <property type="nucleotide sequence ID" value="NZ_CP119809.1"/>
</dbReference>
<dbReference type="Pfam" id="PF24335">
    <property type="entry name" value="DUF7503"/>
    <property type="match status" value="1"/>
</dbReference>
<evidence type="ECO:0000313" key="1">
    <source>
        <dbReference type="EMBL" id="MFC7080457.1"/>
    </source>
</evidence>
<dbReference type="EMBL" id="JBHSZH010000005">
    <property type="protein sequence ID" value="MFC7080457.1"/>
    <property type="molecule type" value="Genomic_DNA"/>
</dbReference>
<organism evidence="1 2">
    <name type="scientific">Halorussus caseinilyticus</name>
    <dbReference type="NCBI Taxonomy" id="3034025"/>
    <lineage>
        <taxon>Archaea</taxon>
        <taxon>Methanobacteriati</taxon>
        <taxon>Methanobacteriota</taxon>
        <taxon>Stenosarchaea group</taxon>
        <taxon>Halobacteria</taxon>
        <taxon>Halobacteriales</taxon>
        <taxon>Haladaptataceae</taxon>
        <taxon>Halorussus</taxon>
    </lineage>
</organism>
<comment type="caution">
    <text evidence="1">The sequence shown here is derived from an EMBL/GenBank/DDBJ whole genome shotgun (WGS) entry which is preliminary data.</text>
</comment>